<evidence type="ECO:0000313" key="1">
    <source>
        <dbReference type="EMBL" id="ABE49389.1"/>
    </source>
</evidence>
<dbReference type="Proteomes" id="UP000002440">
    <property type="component" value="Chromosome"/>
</dbReference>
<gene>
    <name evidence="1" type="ordered locus">Mfla_1121</name>
</gene>
<dbReference type="HOGENOM" id="CLU_2246839_0_0_4"/>
<keyword evidence="2" id="KW-1185">Reference proteome</keyword>
<proteinExistence type="predicted"/>
<accession>Q1H298</accession>
<protein>
    <submittedName>
        <fullName evidence="1">Uncharacterized protein</fullName>
    </submittedName>
</protein>
<dbReference type="AlphaFoldDB" id="Q1H298"/>
<dbReference type="EMBL" id="CP000284">
    <property type="protein sequence ID" value="ABE49389.1"/>
    <property type="molecule type" value="Genomic_DNA"/>
</dbReference>
<name>Q1H298_METFK</name>
<sequence length="104" mass="11726">MLLTPLIYFGVHIIAIARSATRKLIWQLVIMAGANPSHFYKRDSTMSDAIAKCIDIPDQCTLVARATDAIECCFFFSNIFSGNILRMMETRSQFPRLQHLACLA</sequence>
<dbReference type="KEGG" id="mfa:Mfla_1121"/>
<evidence type="ECO:0000313" key="2">
    <source>
        <dbReference type="Proteomes" id="UP000002440"/>
    </source>
</evidence>
<reference evidence="1 2" key="1">
    <citation type="submission" date="2006-03" db="EMBL/GenBank/DDBJ databases">
        <title>Complete sequence of Methylobacillus flagellatus KT.</title>
        <authorList>
            <consortium name="US DOE Joint Genome Institute"/>
            <person name="Copeland A."/>
            <person name="Lucas S."/>
            <person name="Lapidus A."/>
            <person name="Barry K."/>
            <person name="Detter J.C."/>
            <person name="Glavina del Rio T."/>
            <person name="Hammon N."/>
            <person name="Israni S."/>
            <person name="Dalin E."/>
            <person name="Tice H."/>
            <person name="Pitluck S."/>
            <person name="Brettin T."/>
            <person name="Bruce D."/>
            <person name="Han C."/>
            <person name="Tapia R."/>
            <person name="Saunders E."/>
            <person name="Gilna P."/>
            <person name="Schmutz J."/>
            <person name="Larimer F."/>
            <person name="Land M."/>
            <person name="Kyrpides N."/>
            <person name="Anderson I."/>
            <person name="Richardson P."/>
        </authorList>
    </citation>
    <scope>NUCLEOTIDE SEQUENCE [LARGE SCALE GENOMIC DNA]</scope>
    <source>
        <strain evidence="2">KT / ATCC 51484 / DSM 6875</strain>
    </source>
</reference>
<organism evidence="1 2">
    <name type="scientific">Methylobacillus flagellatus (strain ATCC 51484 / DSM 6875 / VKM B-1610 / KT)</name>
    <dbReference type="NCBI Taxonomy" id="265072"/>
    <lineage>
        <taxon>Bacteria</taxon>
        <taxon>Pseudomonadati</taxon>
        <taxon>Pseudomonadota</taxon>
        <taxon>Betaproteobacteria</taxon>
        <taxon>Nitrosomonadales</taxon>
        <taxon>Methylophilaceae</taxon>
        <taxon>Methylobacillus</taxon>
    </lineage>
</organism>